<dbReference type="InterPro" id="IPR006176">
    <property type="entry name" value="3-OHacyl-CoA_DH_NAD-bd"/>
</dbReference>
<sequence length="288" mass="31028">MTIRKVGVVGCGLMGAGIAQVSAQAGFPTVVREVSANALEKGFGSIRKFLQGGVEKNKLSQDDMDRTLANLKGSTELKDLADCDLVIEAIVENVSAKRELLGSLDGLCAPGTILASNTSSLSITELATFTKRPERVIGLHFFNPVPLMKLVEVVKTVRTDADALKAANAWCMAIGKTVVSCGDSTGFVVNRLLIPYMLDAVRLFEQGLASRDDIDNAMKLGCGYPMGPLLLGDYVGLDTTYFISEIMFDEFKEPRFAAPPLLKRMVLAGLHGRKTGRGFYDWSTTPPS</sequence>
<gene>
    <name evidence="12" type="ORF">HOP12_09240</name>
</gene>
<dbReference type="Proteomes" id="UP000580839">
    <property type="component" value="Unassembled WGS sequence"/>
</dbReference>
<dbReference type="InterPro" id="IPR036291">
    <property type="entry name" value="NAD(P)-bd_dom_sf"/>
</dbReference>
<evidence type="ECO:0000313" key="12">
    <source>
        <dbReference type="EMBL" id="NOT34339.1"/>
    </source>
</evidence>
<evidence type="ECO:0000256" key="6">
    <source>
        <dbReference type="ARBA" id="ARBA00023027"/>
    </source>
</evidence>
<dbReference type="PROSITE" id="PS00067">
    <property type="entry name" value="3HCDH"/>
    <property type="match status" value="1"/>
</dbReference>
<keyword evidence="6" id="KW-0520">NAD</keyword>
<dbReference type="Gene3D" id="3.40.50.720">
    <property type="entry name" value="NAD(P)-binding Rossmann-like Domain"/>
    <property type="match status" value="1"/>
</dbReference>
<dbReference type="GO" id="GO:0003857">
    <property type="term" value="F:(3S)-3-hydroxyacyl-CoA dehydrogenase (NAD+) activity"/>
    <property type="evidence" value="ECO:0007669"/>
    <property type="project" value="UniProtKB-EC"/>
</dbReference>
<dbReference type="InterPro" id="IPR013328">
    <property type="entry name" value="6PGD_dom2"/>
</dbReference>
<keyword evidence="5" id="KW-0560">Oxidoreductase</keyword>
<evidence type="ECO:0000256" key="4">
    <source>
        <dbReference type="ARBA" id="ARBA00022832"/>
    </source>
</evidence>
<evidence type="ECO:0000256" key="3">
    <source>
        <dbReference type="ARBA" id="ARBA00013000"/>
    </source>
</evidence>
<dbReference type="NCBIfam" id="NF005875">
    <property type="entry name" value="PRK07819.1"/>
    <property type="match status" value="1"/>
</dbReference>
<evidence type="ECO:0000256" key="1">
    <source>
        <dbReference type="ARBA" id="ARBA00005005"/>
    </source>
</evidence>
<evidence type="ECO:0000256" key="5">
    <source>
        <dbReference type="ARBA" id="ARBA00023002"/>
    </source>
</evidence>
<dbReference type="PIRSF" id="PIRSF000105">
    <property type="entry name" value="HCDH"/>
    <property type="match status" value="1"/>
</dbReference>
<evidence type="ECO:0000256" key="9">
    <source>
        <dbReference type="PIRSR" id="PIRSR000105-1"/>
    </source>
</evidence>
<evidence type="ECO:0000256" key="7">
    <source>
        <dbReference type="ARBA" id="ARBA00023098"/>
    </source>
</evidence>
<dbReference type="GO" id="GO:0006635">
    <property type="term" value="P:fatty acid beta-oxidation"/>
    <property type="evidence" value="ECO:0007669"/>
    <property type="project" value="TreeGrafter"/>
</dbReference>
<evidence type="ECO:0000256" key="2">
    <source>
        <dbReference type="ARBA" id="ARBA00009463"/>
    </source>
</evidence>
<dbReference type="SUPFAM" id="SSF48179">
    <property type="entry name" value="6-phosphogluconate dehydrogenase C-terminal domain-like"/>
    <property type="match status" value="1"/>
</dbReference>
<comment type="caution">
    <text evidence="12">The sequence shown here is derived from an EMBL/GenBank/DDBJ whole genome shotgun (WGS) entry which is preliminary data.</text>
</comment>
<organism evidence="12 13">
    <name type="scientific">Eiseniibacteriota bacterium</name>
    <dbReference type="NCBI Taxonomy" id="2212470"/>
    <lineage>
        <taxon>Bacteria</taxon>
        <taxon>Candidatus Eiseniibacteriota</taxon>
    </lineage>
</organism>
<dbReference type="SUPFAM" id="SSF51735">
    <property type="entry name" value="NAD(P)-binding Rossmann-fold domains"/>
    <property type="match status" value="1"/>
</dbReference>
<keyword evidence="4" id="KW-0276">Fatty acid metabolism</keyword>
<feature type="site" description="Important for catalytic activity" evidence="9">
    <location>
        <position position="140"/>
    </location>
</feature>
<feature type="domain" description="3-hydroxyacyl-CoA dehydrogenase C-terminal" evidence="10">
    <location>
        <begin position="186"/>
        <end position="282"/>
    </location>
</feature>
<comment type="similarity">
    <text evidence="2">Belongs to the 3-hydroxyacyl-CoA dehydrogenase family.</text>
</comment>
<evidence type="ECO:0000259" key="11">
    <source>
        <dbReference type="Pfam" id="PF02737"/>
    </source>
</evidence>
<evidence type="ECO:0000313" key="13">
    <source>
        <dbReference type="Proteomes" id="UP000580839"/>
    </source>
</evidence>
<dbReference type="Pfam" id="PF02737">
    <property type="entry name" value="3HCDH_N"/>
    <property type="match status" value="1"/>
</dbReference>
<dbReference type="FunFam" id="3.40.50.720:FF:000009">
    <property type="entry name" value="Fatty oxidation complex, alpha subunit"/>
    <property type="match status" value="1"/>
</dbReference>
<comment type="pathway">
    <text evidence="1">Lipid metabolism; fatty acid beta-oxidation.</text>
</comment>
<evidence type="ECO:0000256" key="8">
    <source>
        <dbReference type="ARBA" id="ARBA00049556"/>
    </source>
</evidence>
<dbReference type="PANTHER" id="PTHR43561">
    <property type="match status" value="1"/>
</dbReference>
<dbReference type="PANTHER" id="PTHR43561:SF3">
    <property type="entry name" value="HYDROXYACYL-COENZYME A DEHYDROGENASE, MITOCHONDRIAL"/>
    <property type="match status" value="1"/>
</dbReference>
<dbReference type="AlphaFoldDB" id="A0A849SZ26"/>
<dbReference type="Gene3D" id="1.10.1040.10">
    <property type="entry name" value="N-(1-d-carboxylethyl)-l-norvaline Dehydrogenase, domain 2"/>
    <property type="match status" value="1"/>
</dbReference>
<evidence type="ECO:0000259" key="10">
    <source>
        <dbReference type="Pfam" id="PF00725"/>
    </source>
</evidence>
<dbReference type="EMBL" id="JABFRW010000111">
    <property type="protein sequence ID" value="NOT34339.1"/>
    <property type="molecule type" value="Genomic_DNA"/>
</dbReference>
<dbReference type="Pfam" id="PF00725">
    <property type="entry name" value="3HCDH"/>
    <property type="match status" value="1"/>
</dbReference>
<feature type="domain" description="3-hydroxyacyl-CoA dehydrogenase NAD binding" evidence="11">
    <location>
        <begin position="5"/>
        <end position="183"/>
    </location>
</feature>
<protein>
    <recommendedName>
        <fullName evidence="3">3-hydroxyacyl-CoA dehydrogenase</fullName>
        <ecNumber evidence="3">1.1.1.35</ecNumber>
    </recommendedName>
</protein>
<dbReference type="InterPro" id="IPR052242">
    <property type="entry name" value="Mito_3-hydroxyacyl-CoA_DH"/>
</dbReference>
<dbReference type="InterPro" id="IPR022694">
    <property type="entry name" value="3-OHacyl-CoA_DH"/>
</dbReference>
<proteinExistence type="inferred from homology"/>
<dbReference type="EC" id="1.1.1.35" evidence="3"/>
<name>A0A849SZ26_UNCEI</name>
<keyword evidence="7" id="KW-0443">Lipid metabolism</keyword>
<reference evidence="12 13" key="1">
    <citation type="submission" date="2020-04" db="EMBL/GenBank/DDBJ databases">
        <title>Metagenomic profiling of ammonia- and methane-oxidizing microorganisms in a Dutch drinking water treatment plant.</title>
        <authorList>
            <person name="Poghosyan L."/>
            <person name="Leucker S."/>
        </authorList>
    </citation>
    <scope>NUCLEOTIDE SEQUENCE [LARGE SCALE GENOMIC DNA]</scope>
    <source>
        <strain evidence="12">S-RSF-IL-03</strain>
    </source>
</reference>
<dbReference type="InterPro" id="IPR006180">
    <property type="entry name" value="3-OHacyl-CoA_DH_CS"/>
</dbReference>
<dbReference type="InterPro" id="IPR008927">
    <property type="entry name" value="6-PGluconate_DH-like_C_sf"/>
</dbReference>
<dbReference type="InterPro" id="IPR006108">
    <property type="entry name" value="3HC_DH_C"/>
</dbReference>
<accession>A0A849SZ26</accession>
<dbReference type="GO" id="GO:0070403">
    <property type="term" value="F:NAD+ binding"/>
    <property type="evidence" value="ECO:0007669"/>
    <property type="project" value="InterPro"/>
</dbReference>
<comment type="catalytic activity">
    <reaction evidence="8">
        <text>a (3S)-3-hydroxyacyl-CoA + NAD(+) = a 3-oxoacyl-CoA + NADH + H(+)</text>
        <dbReference type="Rhea" id="RHEA:22432"/>
        <dbReference type="ChEBI" id="CHEBI:15378"/>
        <dbReference type="ChEBI" id="CHEBI:57318"/>
        <dbReference type="ChEBI" id="CHEBI:57540"/>
        <dbReference type="ChEBI" id="CHEBI:57945"/>
        <dbReference type="ChEBI" id="CHEBI:90726"/>
        <dbReference type="EC" id="1.1.1.35"/>
    </reaction>
</comment>